<feature type="region of interest" description="Disordered" evidence="1">
    <location>
        <begin position="1"/>
        <end position="22"/>
    </location>
</feature>
<organism evidence="2 3">
    <name type="scientific">Amycolatopsis bullii</name>
    <dbReference type="NCBI Taxonomy" id="941987"/>
    <lineage>
        <taxon>Bacteria</taxon>
        <taxon>Bacillati</taxon>
        <taxon>Actinomycetota</taxon>
        <taxon>Actinomycetes</taxon>
        <taxon>Pseudonocardiales</taxon>
        <taxon>Pseudonocardiaceae</taxon>
        <taxon>Amycolatopsis</taxon>
    </lineage>
</organism>
<dbReference type="EMBL" id="BNAW01000013">
    <property type="protein sequence ID" value="GHG14027.1"/>
    <property type="molecule type" value="Genomic_DNA"/>
</dbReference>
<sequence length="179" mass="18965">MAAASASTPATPNNTVNDDNELLLRTRSRATAIGRVPGSRVAWQEEARRGPDSRRASGETDEEAAVTATNGAGAPCRFCGRRRDPRVPGRNGPICVDCVRAGLRVVRDGADRESGAGDVLAAVTSPLAAVCDFCGRRERRTFLGLRRPLLRVDCAARDAVICVDCLDHAGDVLNVALRG</sequence>
<keyword evidence="3" id="KW-1185">Reference proteome</keyword>
<reference evidence="3" key="1">
    <citation type="journal article" date="2019" name="Int. J. Syst. Evol. Microbiol.">
        <title>The Global Catalogue of Microorganisms (GCM) 10K type strain sequencing project: providing services to taxonomists for standard genome sequencing and annotation.</title>
        <authorList>
            <consortium name="The Broad Institute Genomics Platform"/>
            <consortium name="The Broad Institute Genome Sequencing Center for Infectious Disease"/>
            <person name="Wu L."/>
            <person name="Ma J."/>
        </authorList>
    </citation>
    <scope>NUCLEOTIDE SEQUENCE [LARGE SCALE GENOMIC DNA]</scope>
    <source>
        <strain evidence="3">CGMCC 4.7680</strain>
    </source>
</reference>
<name>A0ABQ3KCX1_9PSEU</name>
<gene>
    <name evidence="2" type="ORF">GCM10017567_34600</name>
</gene>
<feature type="compositionally biased region" description="Basic and acidic residues" evidence="1">
    <location>
        <begin position="43"/>
        <end position="58"/>
    </location>
</feature>
<dbReference type="Proteomes" id="UP000649955">
    <property type="component" value="Unassembled WGS sequence"/>
</dbReference>
<proteinExistence type="predicted"/>
<accession>A0ABQ3KCX1</accession>
<feature type="region of interest" description="Disordered" evidence="1">
    <location>
        <begin position="35"/>
        <end position="67"/>
    </location>
</feature>
<feature type="compositionally biased region" description="Low complexity" evidence="1">
    <location>
        <begin position="1"/>
        <end position="15"/>
    </location>
</feature>
<evidence type="ECO:0000256" key="1">
    <source>
        <dbReference type="SAM" id="MobiDB-lite"/>
    </source>
</evidence>
<evidence type="ECO:0000313" key="2">
    <source>
        <dbReference type="EMBL" id="GHG14027.1"/>
    </source>
</evidence>
<evidence type="ECO:0008006" key="4">
    <source>
        <dbReference type="Google" id="ProtNLM"/>
    </source>
</evidence>
<protein>
    <recommendedName>
        <fullName evidence="4">ClpX-type ZB domain-containing protein</fullName>
    </recommendedName>
</protein>
<evidence type="ECO:0000313" key="3">
    <source>
        <dbReference type="Proteomes" id="UP000649955"/>
    </source>
</evidence>
<comment type="caution">
    <text evidence="2">The sequence shown here is derived from an EMBL/GenBank/DDBJ whole genome shotgun (WGS) entry which is preliminary data.</text>
</comment>